<gene>
    <name evidence="5 7" type="primary">frr</name>
    <name evidence="7" type="ORF">IAB73_09590</name>
</gene>
<evidence type="ECO:0000256" key="3">
    <source>
        <dbReference type="ARBA" id="ARBA00022490"/>
    </source>
</evidence>
<evidence type="ECO:0000259" key="6">
    <source>
        <dbReference type="Pfam" id="PF01765"/>
    </source>
</evidence>
<comment type="similarity">
    <text evidence="2 5">Belongs to the RRF family.</text>
</comment>
<evidence type="ECO:0000256" key="4">
    <source>
        <dbReference type="ARBA" id="ARBA00022917"/>
    </source>
</evidence>
<dbReference type="SUPFAM" id="SSF55194">
    <property type="entry name" value="Ribosome recycling factor, RRF"/>
    <property type="match status" value="1"/>
</dbReference>
<dbReference type="GO" id="GO:0043023">
    <property type="term" value="F:ribosomal large subunit binding"/>
    <property type="evidence" value="ECO:0007669"/>
    <property type="project" value="TreeGrafter"/>
</dbReference>
<dbReference type="FunFam" id="3.30.1360.40:FF:000001">
    <property type="entry name" value="Ribosome-recycling factor"/>
    <property type="match status" value="1"/>
</dbReference>
<dbReference type="NCBIfam" id="TIGR00496">
    <property type="entry name" value="frr"/>
    <property type="match status" value="1"/>
</dbReference>
<dbReference type="GO" id="GO:0005737">
    <property type="term" value="C:cytoplasm"/>
    <property type="evidence" value="ECO:0007669"/>
    <property type="project" value="UniProtKB-SubCell"/>
</dbReference>
<organism evidence="7 8">
    <name type="scientific">Candidatus Onthenecus intestinigallinarum</name>
    <dbReference type="NCBI Taxonomy" id="2840875"/>
    <lineage>
        <taxon>Bacteria</taxon>
        <taxon>Bacillati</taxon>
        <taxon>Bacillota</taxon>
        <taxon>Clostridia</taxon>
        <taxon>Eubacteriales</taxon>
        <taxon>Candidatus Onthenecus</taxon>
    </lineage>
</organism>
<dbReference type="EMBL" id="DVFJ01000036">
    <property type="protein sequence ID" value="HIQ72442.1"/>
    <property type="molecule type" value="Genomic_DNA"/>
</dbReference>
<dbReference type="PANTHER" id="PTHR20982:SF3">
    <property type="entry name" value="MITOCHONDRIAL RIBOSOME RECYCLING FACTOR PSEUDO 1"/>
    <property type="match status" value="1"/>
</dbReference>
<keyword evidence="3 5" id="KW-0963">Cytoplasm</keyword>
<accession>A0A9D1CRC9</accession>
<evidence type="ECO:0000256" key="5">
    <source>
        <dbReference type="HAMAP-Rule" id="MF_00040"/>
    </source>
</evidence>
<sequence length="186" mass="21129">MIKDVMDTAKQKMNKTKDVLRADLMAIRAGRANPQLLDRITVDYYGTPTPLTQLANISAPEPRLLQISLWDTKMLSAVEKAILKSDLGLTPSNDGKIIRLVLPDLTEERRKELTKVVRKNAEEAKVAVRAIRRDAMEQFKRLKKDSAITEDDQKKAEEDIQKLTDTAVKDIDKICSDKEKEILDVR</sequence>
<keyword evidence="4 5" id="KW-0648">Protein biosynthesis</keyword>
<evidence type="ECO:0000313" key="8">
    <source>
        <dbReference type="Proteomes" id="UP000886887"/>
    </source>
</evidence>
<feature type="domain" description="Ribosome recycling factor" evidence="6">
    <location>
        <begin position="21"/>
        <end position="183"/>
    </location>
</feature>
<evidence type="ECO:0000256" key="2">
    <source>
        <dbReference type="ARBA" id="ARBA00005912"/>
    </source>
</evidence>
<dbReference type="AlphaFoldDB" id="A0A9D1CRC9"/>
<dbReference type="InterPro" id="IPR002661">
    <property type="entry name" value="Ribosome_recyc_fac"/>
</dbReference>
<dbReference type="GO" id="GO:0006415">
    <property type="term" value="P:translational termination"/>
    <property type="evidence" value="ECO:0007669"/>
    <property type="project" value="UniProtKB-UniRule"/>
</dbReference>
<dbReference type="FunFam" id="1.10.132.20:FF:000001">
    <property type="entry name" value="Ribosome-recycling factor"/>
    <property type="match status" value="1"/>
</dbReference>
<name>A0A9D1CRC9_9FIRM</name>
<dbReference type="InterPro" id="IPR036191">
    <property type="entry name" value="RRF_sf"/>
</dbReference>
<dbReference type="HAMAP" id="MF_00040">
    <property type="entry name" value="RRF"/>
    <property type="match status" value="1"/>
</dbReference>
<reference evidence="7" key="2">
    <citation type="journal article" date="2021" name="PeerJ">
        <title>Extensive microbial diversity within the chicken gut microbiome revealed by metagenomics and culture.</title>
        <authorList>
            <person name="Gilroy R."/>
            <person name="Ravi A."/>
            <person name="Getino M."/>
            <person name="Pursley I."/>
            <person name="Horton D.L."/>
            <person name="Alikhan N.F."/>
            <person name="Baker D."/>
            <person name="Gharbi K."/>
            <person name="Hall N."/>
            <person name="Watson M."/>
            <person name="Adriaenssens E.M."/>
            <person name="Foster-Nyarko E."/>
            <person name="Jarju S."/>
            <person name="Secka A."/>
            <person name="Antonio M."/>
            <person name="Oren A."/>
            <person name="Chaudhuri R.R."/>
            <person name="La Ragione R."/>
            <person name="Hildebrand F."/>
            <person name="Pallen M.J."/>
        </authorList>
    </citation>
    <scope>NUCLEOTIDE SEQUENCE</scope>
    <source>
        <strain evidence="7">ChiSxjej2B14-6234</strain>
    </source>
</reference>
<evidence type="ECO:0000256" key="1">
    <source>
        <dbReference type="ARBA" id="ARBA00004496"/>
    </source>
</evidence>
<dbReference type="CDD" id="cd00520">
    <property type="entry name" value="RRF"/>
    <property type="match status" value="1"/>
</dbReference>
<dbReference type="PANTHER" id="PTHR20982">
    <property type="entry name" value="RIBOSOME RECYCLING FACTOR"/>
    <property type="match status" value="1"/>
</dbReference>
<dbReference type="Gene3D" id="3.30.1360.40">
    <property type="match status" value="1"/>
</dbReference>
<comment type="subcellular location">
    <subcellularLocation>
        <location evidence="1 5">Cytoplasm</location>
    </subcellularLocation>
</comment>
<dbReference type="Proteomes" id="UP000886887">
    <property type="component" value="Unassembled WGS sequence"/>
</dbReference>
<comment type="function">
    <text evidence="5">Responsible for the release of ribosomes from messenger RNA at the termination of protein biosynthesis. May increase the efficiency of translation by recycling ribosomes from one round of translation to another.</text>
</comment>
<protein>
    <recommendedName>
        <fullName evidence="5">Ribosome-recycling factor</fullName>
        <shortName evidence="5">RRF</shortName>
    </recommendedName>
    <alternativeName>
        <fullName evidence="5">Ribosome-releasing factor</fullName>
    </alternativeName>
</protein>
<proteinExistence type="inferred from homology"/>
<dbReference type="Pfam" id="PF01765">
    <property type="entry name" value="RRF"/>
    <property type="match status" value="1"/>
</dbReference>
<reference evidence="7" key="1">
    <citation type="submission" date="2020-10" db="EMBL/GenBank/DDBJ databases">
        <authorList>
            <person name="Gilroy R."/>
        </authorList>
    </citation>
    <scope>NUCLEOTIDE SEQUENCE</scope>
    <source>
        <strain evidence="7">ChiSxjej2B14-6234</strain>
    </source>
</reference>
<dbReference type="InterPro" id="IPR023584">
    <property type="entry name" value="Ribosome_recyc_fac_dom"/>
</dbReference>
<evidence type="ECO:0000313" key="7">
    <source>
        <dbReference type="EMBL" id="HIQ72442.1"/>
    </source>
</evidence>
<comment type="caution">
    <text evidence="7">The sequence shown here is derived from an EMBL/GenBank/DDBJ whole genome shotgun (WGS) entry which is preliminary data.</text>
</comment>
<dbReference type="Gene3D" id="1.10.132.20">
    <property type="entry name" value="Ribosome-recycling factor"/>
    <property type="match status" value="1"/>
</dbReference>